<comment type="caution">
    <text evidence="1">The sequence shown here is derived from an EMBL/GenBank/DDBJ whole genome shotgun (WGS) entry which is preliminary data.</text>
</comment>
<reference evidence="1 2" key="1">
    <citation type="submission" date="2019-07" db="EMBL/GenBank/DDBJ databases">
        <title>Whole genome shotgun sequence of Thiobacillus plumbophilus NBRC 107929.</title>
        <authorList>
            <person name="Hosoyama A."/>
            <person name="Uohara A."/>
            <person name="Ohji S."/>
            <person name="Ichikawa N."/>
        </authorList>
    </citation>
    <scope>NUCLEOTIDE SEQUENCE [LARGE SCALE GENOMIC DNA]</scope>
    <source>
        <strain evidence="1 2">NBRC 107929</strain>
    </source>
</reference>
<evidence type="ECO:0000313" key="1">
    <source>
        <dbReference type="EMBL" id="GEP29033.1"/>
    </source>
</evidence>
<sequence>MPLRWALAEYCGAPLSRDVRAFTAVREPERFWVNYAFGGASGAHSPAMTADKGALYLMRQDSDNQPVYNSTCNTLLC</sequence>
<protein>
    <submittedName>
        <fullName evidence="1">Uncharacterized protein</fullName>
    </submittedName>
</protein>
<organism evidence="1 2">
    <name type="scientific">Sulfuriferula plumbiphila</name>
    <dbReference type="NCBI Taxonomy" id="171865"/>
    <lineage>
        <taxon>Bacteria</taxon>
        <taxon>Pseudomonadati</taxon>
        <taxon>Pseudomonadota</taxon>
        <taxon>Betaproteobacteria</taxon>
        <taxon>Nitrosomonadales</taxon>
        <taxon>Sulfuricellaceae</taxon>
        <taxon>Sulfuriferula</taxon>
    </lineage>
</organism>
<proteinExistence type="predicted"/>
<gene>
    <name evidence="1" type="ORF">TPL01_01710</name>
</gene>
<dbReference type="EMBL" id="BKAD01000001">
    <property type="protein sequence ID" value="GEP29033.1"/>
    <property type="molecule type" value="Genomic_DNA"/>
</dbReference>
<keyword evidence="2" id="KW-1185">Reference proteome</keyword>
<accession>A0A512L3J1</accession>
<dbReference type="Proteomes" id="UP000321337">
    <property type="component" value="Unassembled WGS sequence"/>
</dbReference>
<dbReference type="AlphaFoldDB" id="A0A512L3J1"/>
<evidence type="ECO:0000313" key="2">
    <source>
        <dbReference type="Proteomes" id="UP000321337"/>
    </source>
</evidence>
<name>A0A512L3J1_9PROT</name>